<gene>
    <name evidence="2" type="ORF">ABB37_01107</name>
</gene>
<dbReference type="RefSeq" id="XP_015663012.1">
    <property type="nucleotide sequence ID" value="XM_015797492.1"/>
</dbReference>
<dbReference type="AlphaFoldDB" id="A0A0M9G850"/>
<proteinExistence type="predicted"/>
<reference evidence="2 3" key="1">
    <citation type="submission" date="2015-07" db="EMBL/GenBank/DDBJ databases">
        <title>High-quality genome of monoxenous trypanosomatid Leptomonas pyrrhocoris.</title>
        <authorList>
            <person name="Flegontov P."/>
            <person name="Butenko A."/>
            <person name="Firsov S."/>
            <person name="Vlcek C."/>
            <person name="Logacheva M.D."/>
            <person name="Field M."/>
            <person name="Filatov D."/>
            <person name="Flegontova O."/>
            <person name="Gerasimov E."/>
            <person name="Jackson A.P."/>
            <person name="Kelly S."/>
            <person name="Opperdoes F."/>
            <person name="O'Reilly A."/>
            <person name="Votypka J."/>
            <person name="Yurchenko V."/>
            <person name="Lukes J."/>
        </authorList>
    </citation>
    <scope>NUCLEOTIDE SEQUENCE [LARGE SCALE GENOMIC DNA]</scope>
    <source>
        <strain evidence="2">H10</strain>
    </source>
</reference>
<organism evidence="2 3">
    <name type="scientific">Leptomonas pyrrhocoris</name>
    <name type="common">Firebug parasite</name>
    <dbReference type="NCBI Taxonomy" id="157538"/>
    <lineage>
        <taxon>Eukaryota</taxon>
        <taxon>Discoba</taxon>
        <taxon>Euglenozoa</taxon>
        <taxon>Kinetoplastea</taxon>
        <taxon>Metakinetoplastina</taxon>
        <taxon>Trypanosomatida</taxon>
        <taxon>Trypanosomatidae</taxon>
        <taxon>Leishmaniinae</taxon>
        <taxon>Leptomonas</taxon>
    </lineage>
</organism>
<evidence type="ECO:0000256" key="1">
    <source>
        <dbReference type="SAM" id="MobiDB-lite"/>
    </source>
</evidence>
<dbReference type="VEuPathDB" id="TriTrypDB:LpyrH10_02_0810"/>
<name>A0A0M9G850_LEPPY</name>
<accession>A0A0M9G850</accession>
<feature type="region of interest" description="Disordered" evidence="1">
    <location>
        <begin position="1"/>
        <end position="121"/>
    </location>
</feature>
<dbReference type="OrthoDB" id="262635at2759"/>
<dbReference type="GeneID" id="26901402"/>
<dbReference type="OMA" id="MTIDENC"/>
<evidence type="ECO:0000313" key="3">
    <source>
        <dbReference type="Proteomes" id="UP000037923"/>
    </source>
</evidence>
<dbReference type="EMBL" id="LGTL01000002">
    <property type="protein sequence ID" value="KPA84573.1"/>
    <property type="molecule type" value="Genomic_DNA"/>
</dbReference>
<keyword evidence="3" id="KW-1185">Reference proteome</keyword>
<feature type="compositionally biased region" description="Gly residues" evidence="1">
    <location>
        <begin position="37"/>
        <end position="46"/>
    </location>
</feature>
<comment type="caution">
    <text evidence="2">The sequence shown here is derived from an EMBL/GenBank/DDBJ whole genome shotgun (WGS) entry which is preliminary data.</text>
</comment>
<dbReference type="Proteomes" id="UP000037923">
    <property type="component" value="Unassembled WGS sequence"/>
</dbReference>
<sequence>MGCKFSQLKKKPAPVPLKSSLKSDRGSTYDDAAQEGAVGGAGGRAGGSASPTKGSPYSPNRPPNGNDVANRDANGMDDDLSNTFSPDGTKKLAIPIDDDDVSDESSSGGGGSGMDPNGSFSNVDLKGSFHIHYNTKGEINPNASLPASRRGRYVSPKLLAGMSPHPSDDDLVLVCTDCGTAITEDCEQLCPLTGKLHY</sequence>
<protein>
    <submittedName>
        <fullName evidence="2">Unspecified product</fullName>
    </submittedName>
</protein>
<evidence type="ECO:0000313" key="2">
    <source>
        <dbReference type="EMBL" id="KPA84573.1"/>
    </source>
</evidence>